<dbReference type="RefSeq" id="WP_165600268.1">
    <property type="nucleotide sequence ID" value="NZ_SORZ01000001.1"/>
</dbReference>
<dbReference type="AlphaFoldDB" id="A0A506UR72"/>
<dbReference type="Pfam" id="PF05164">
    <property type="entry name" value="ZapA"/>
    <property type="match status" value="1"/>
</dbReference>
<keyword evidence="2" id="KW-1185">Reference proteome</keyword>
<sequence length="122" mass="13150">MAQVSVTLGNASYVVGCQDGQEGRVHQLAHLVEQQVDQVRNALAPASDAHALFLAALLMADEIQELRAKAVSEEDRQELEQARHLLASSDHETERLGQLAELVEKLVHQVSGETGSAQAEGT</sequence>
<evidence type="ECO:0000313" key="2">
    <source>
        <dbReference type="Proteomes" id="UP000315037"/>
    </source>
</evidence>
<organism evidence="1 2">
    <name type="scientific">Oecophyllibacter saccharovorans</name>
    <dbReference type="NCBI Taxonomy" id="2558360"/>
    <lineage>
        <taxon>Bacteria</taxon>
        <taxon>Pseudomonadati</taxon>
        <taxon>Pseudomonadota</taxon>
        <taxon>Alphaproteobacteria</taxon>
        <taxon>Acetobacterales</taxon>
        <taxon>Acetobacteraceae</taxon>
        <taxon>Oecophyllibacter</taxon>
    </lineage>
</organism>
<dbReference type="EMBL" id="SORZ01000001">
    <property type="protein sequence ID" value="TPW35845.1"/>
    <property type="molecule type" value="Genomic_DNA"/>
</dbReference>
<comment type="caution">
    <text evidence="1">The sequence shown here is derived from an EMBL/GenBank/DDBJ whole genome shotgun (WGS) entry which is preliminary data.</text>
</comment>
<gene>
    <name evidence="1" type="ORF">E3202_02660</name>
</gene>
<dbReference type="InterPro" id="IPR007838">
    <property type="entry name" value="Cell_div_ZapA-like"/>
</dbReference>
<proteinExistence type="predicted"/>
<dbReference type="InterPro" id="IPR036192">
    <property type="entry name" value="Cell_div_ZapA-like_sf"/>
</dbReference>
<evidence type="ECO:0000313" key="1">
    <source>
        <dbReference type="EMBL" id="TPW35845.1"/>
    </source>
</evidence>
<protein>
    <submittedName>
        <fullName evidence="1">Cell division protein ZapA</fullName>
    </submittedName>
</protein>
<dbReference type="Proteomes" id="UP000315037">
    <property type="component" value="Unassembled WGS sequence"/>
</dbReference>
<dbReference type="SUPFAM" id="SSF102829">
    <property type="entry name" value="Cell division protein ZapA-like"/>
    <property type="match status" value="1"/>
</dbReference>
<name>A0A506UR72_9PROT</name>
<reference evidence="1 2" key="1">
    <citation type="submission" date="2019-03" db="EMBL/GenBank/DDBJ databases">
        <title>The complete genome sequence of Neokomagataea sp. Jb2 NBRC113641.</title>
        <authorList>
            <person name="Chua K.-O."/>
            <person name="Chan K.-G."/>
            <person name="See-Too W.-S."/>
        </authorList>
    </citation>
    <scope>NUCLEOTIDE SEQUENCE [LARGE SCALE GENOMIC DNA]</scope>
    <source>
        <strain evidence="1 2">Jb2</strain>
    </source>
</reference>
<keyword evidence="1" id="KW-0131">Cell cycle</keyword>
<dbReference type="GO" id="GO:0051301">
    <property type="term" value="P:cell division"/>
    <property type="evidence" value="ECO:0007669"/>
    <property type="project" value="UniProtKB-KW"/>
</dbReference>
<accession>A0A506UR72</accession>
<keyword evidence="1" id="KW-0132">Cell division</keyword>